<gene>
    <name evidence="2" type="ORF">KR51_00022560</name>
</gene>
<proteinExistence type="predicted"/>
<organism evidence="2 3">
    <name type="scientific">Rubidibacter lacunae KORDI 51-2</name>
    <dbReference type="NCBI Taxonomy" id="582515"/>
    <lineage>
        <taxon>Bacteria</taxon>
        <taxon>Bacillati</taxon>
        <taxon>Cyanobacteriota</taxon>
        <taxon>Cyanophyceae</taxon>
        <taxon>Oscillatoriophycideae</taxon>
        <taxon>Chroococcales</taxon>
        <taxon>Aphanothecaceae</taxon>
        <taxon>Rubidibacter</taxon>
    </lineage>
</organism>
<dbReference type="InterPro" id="IPR036779">
    <property type="entry name" value="LysM_dom_sf"/>
</dbReference>
<comment type="caution">
    <text evidence="2">The sequence shown here is derived from an EMBL/GenBank/DDBJ whole genome shotgun (WGS) entry which is preliminary data.</text>
</comment>
<keyword evidence="3" id="KW-1185">Reference proteome</keyword>
<dbReference type="PANTHER" id="PTHR21666">
    <property type="entry name" value="PEPTIDASE-RELATED"/>
    <property type="match status" value="1"/>
</dbReference>
<protein>
    <submittedName>
        <fullName evidence="2">Membrane protein</fullName>
    </submittedName>
</protein>
<reference evidence="2 3" key="1">
    <citation type="submission" date="2013-05" db="EMBL/GenBank/DDBJ databases">
        <title>Draft genome sequence of Rubidibacter lacunae KORDI 51-2.</title>
        <authorList>
            <person name="Choi D.H."/>
            <person name="Noh J.H."/>
            <person name="Kwon K.-K."/>
            <person name="Lee J.-H."/>
            <person name="Ryu J.-Y."/>
        </authorList>
    </citation>
    <scope>NUCLEOTIDE SEQUENCE [LARGE SCALE GENOMIC DNA]</scope>
    <source>
        <strain evidence="2 3">KORDI 51-2</strain>
    </source>
</reference>
<dbReference type="PROSITE" id="PS51782">
    <property type="entry name" value="LYSM"/>
    <property type="match status" value="2"/>
</dbReference>
<dbReference type="Pfam" id="PF01551">
    <property type="entry name" value="Peptidase_M23"/>
    <property type="match status" value="1"/>
</dbReference>
<dbReference type="SUPFAM" id="SSF54106">
    <property type="entry name" value="LysM domain"/>
    <property type="match status" value="2"/>
</dbReference>
<accession>U5DJW4</accession>
<dbReference type="CDD" id="cd12797">
    <property type="entry name" value="M23_peptidase"/>
    <property type="match status" value="1"/>
</dbReference>
<dbReference type="InterPro" id="IPR016047">
    <property type="entry name" value="M23ase_b-sheet_dom"/>
</dbReference>
<dbReference type="STRING" id="582515.KR51_00022560"/>
<sequence>MVPQPGSDALAVGRLPDRSVLGDVSSESDREIYIEPLQAIASPNNPVDARRFASYRVRPGDTLWGLSRRYEIAPATLAAVNNLDANALLRIDQVLRIPVSTTALKDFPTVSATSALSPQVLPSPERSQSVEVASQLLNESQVLPPLANQDALALLPTLPLFAAPENAFGPTAPGLPISGASFTVAPTLLPAESPQLLEPEVAESVARSIAPAPITTADDTLAAQIVHRVRRGDTLYGIARRYGVLPNEILALNRLSNPNQLIVGRELRIPSRAIALNAAVAGGDRTWTAIQSPAVDSAPEQQTFHVNRLRADITRLRQEYRLHQVRIRESASAVEPKASGLSTPTSLVNLPTGPVAVAPVEINAYNRTLDTPVGRSVSPDLPPLSSPDEHLPDGADAFAGYIWPARGVLTSGYGMRWGRMHRGIDIAAPVGTPIFAASSGEVVVAGWNAGGYGNIVKLRHGDGSVTLYAHNSRIVVRRGQRVRQGQQIAEMGSTGRSSGPHLHFEIHPGGRGATNPITLLPRNK</sequence>
<dbReference type="InterPro" id="IPR018392">
    <property type="entry name" value="LysM"/>
</dbReference>
<dbReference type="Proteomes" id="UP000016960">
    <property type="component" value="Unassembled WGS sequence"/>
</dbReference>
<dbReference type="EMBL" id="ASSJ01000053">
    <property type="protein sequence ID" value="ERN41192.1"/>
    <property type="molecule type" value="Genomic_DNA"/>
</dbReference>
<dbReference type="SUPFAM" id="SSF51261">
    <property type="entry name" value="Duplicated hybrid motif"/>
    <property type="match status" value="1"/>
</dbReference>
<dbReference type="Gene3D" id="3.10.350.10">
    <property type="entry name" value="LysM domain"/>
    <property type="match status" value="2"/>
</dbReference>
<dbReference type="SMART" id="SM00257">
    <property type="entry name" value="LysM"/>
    <property type="match status" value="2"/>
</dbReference>
<feature type="domain" description="LysM" evidence="1">
    <location>
        <begin position="225"/>
        <end position="269"/>
    </location>
</feature>
<dbReference type="InterPro" id="IPR011055">
    <property type="entry name" value="Dup_hybrid_motif"/>
</dbReference>
<evidence type="ECO:0000313" key="3">
    <source>
        <dbReference type="Proteomes" id="UP000016960"/>
    </source>
</evidence>
<dbReference type="AlphaFoldDB" id="U5DJW4"/>
<dbReference type="PATRIC" id="fig|582515.4.peg.2539"/>
<dbReference type="GO" id="GO:0004222">
    <property type="term" value="F:metalloendopeptidase activity"/>
    <property type="evidence" value="ECO:0007669"/>
    <property type="project" value="TreeGrafter"/>
</dbReference>
<dbReference type="eggNOG" id="COG0739">
    <property type="taxonomic scope" value="Bacteria"/>
</dbReference>
<dbReference type="OrthoDB" id="507840at2"/>
<dbReference type="RefSeq" id="WP_022607396.1">
    <property type="nucleotide sequence ID" value="NZ_ASSJ01000053.1"/>
</dbReference>
<evidence type="ECO:0000259" key="1">
    <source>
        <dbReference type="PROSITE" id="PS51782"/>
    </source>
</evidence>
<dbReference type="InterPro" id="IPR050570">
    <property type="entry name" value="Cell_wall_metabolism_enzyme"/>
</dbReference>
<dbReference type="PANTHER" id="PTHR21666:SF270">
    <property type="entry name" value="MUREIN HYDROLASE ACTIVATOR ENVC"/>
    <property type="match status" value="1"/>
</dbReference>
<dbReference type="Gene3D" id="2.70.70.10">
    <property type="entry name" value="Glucose Permease (Domain IIA)"/>
    <property type="match status" value="1"/>
</dbReference>
<dbReference type="Pfam" id="PF01476">
    <property type="entry name" value="LysM"/>
    <property type="match status" value="2"/>
</dbReference>
<name>U5DJW4_9CHRO</name>
<dbReference type="CDD" id="cd00118">
    <property type="entry name" value="LysM"/>
    <property type="match status" value="2"/>
</dbReference>
<dbReference type="InParanoid" id="U5DJW4"/>
<feature type="domain" description="LysM" evidence="1">
    <location>
        <begin position="53"/>
        <end position="97"/>
    </location>
</feature>
<evidence type="ECO:0000313" key="2">
    <source>
        <dbReference type="EMBL" id="ERN41192.1"/>
    </source>
</evidence>